<dbReference type="EMBL" id="WHOD01000010">
    <property type="protein sequence ID" value="NOU92126.1"/>
    <property type="molecule type" value="Genomic_DNA"/>
</dbReference>
<proteinExistence type="predicted"/>
<dbReference type="PANTHER" id="PTHR38743">
    <property type="entry name" value="SIMILAR TO GLYOXYLASE I FAMILY PROTEIN"/>
    <property type="match status" value="1"/>
</dbReference>
<name>A0A972GJU6_9BACL</name>
<evidence type="ECO:0000313" key="2">
    <source>
        <dbReference type="EMBL" id="NOU92126.1"/>
    </source>
</evidence>
<keyword evidence="3" id="KW-1185">Reference proteome</keyword>
<dbReference type="Proteomes" id="UP000641588">
    <property type="component" value="Unassembled WGS sequence"/>
</dbReference>
<dbReference type="AlphaFoldDB" id="A0A972GJU6"/>
<accession>A0A972GJU6</accession>
<sequence length="208" mass="24333">MEWSLEDVEKTSLLNPNTFFIPSQKERQKQKKGDLVRLHFVLNRPSENDPRAERMWVEITEKKLFSHKYIGILTNQPTYINSLHAGDKIQFEPKHIARIIIPKGDPRWLDIGEKMALVSNMCLEEGACVRWLYRETPDREEDSGWRLFEGTETDEYNSDSSNIRIVNIYSLLDKDPSLITPLRGAPGIAFERENINSRWIEVKDWMGL</sequence>
<feature type="domain" description="Immunity protein Imm33" evidence="1">
    <location>
        <begin position="117"/>
        <end position="202"/>
    </location>
</feature>
<evidence type="ECO:0000313" key="3">
    <source>
        <dbReference type="Proteomes" id="UP000641588"/>
    </source>
</evidence>
<reference evidence="2" key="1">
    <citation type="submission" date="2019-10" db="EMBL/GenBank/DDBJ databases">
        <title>Description of Paenibacillus glebae sp. nov.</title>
        <authorList>
            <person name="Carlier A."/>
            <person name="Qi S."/>
        </authorList>
    </citation>
    <scope>NUCLEOTIDE SEQUENCE</scope>
    <source>
        <strain evidence="2">LMG 31456</strain>
    </source>
</reference>
<organism evidence="2 3">
    <name type="scientific">Paenibacillus foliorum</name>
    <dbReference type="NCBI Taxonomy" id="2654974"/>
    <lineage>
        <taxon>Bacteria</taxon>
        <taxon>Bacillati</taxon>
        <taxon>Bacillota</taxon>
        <taxon>Bacilli</taxon>
        <taxon>Bacillales</taxon>
        <taxon>Paenibacillaceae</taxon>
        <taxon>Paenibacillus</taxon>
    </lineage>
</organism>
<comment type="caution">
    <text evidence="2">The sequence shown here is derived from an EMBL/GenBank/DDBJ whole genome shotgun (WGS) entry which is preliminary data.</text>
</comment>
<gene>
    <name evidence="2" type="ORF">GC093_02600</name>
</gene>
<dbReference type="InterPro" id="IPR018689">
    <property type="entry name" value="Imm33_dom"/>
</dbReference>
<evidence type="ECO:0000259" key="1">
    <source>
        <dbReference type="Pfam" id="PF09951"/>
    </source>
</evidence>
<dbReference type="Pfam" id="PF09951">
    <property type="entry name" value="Imm33"/>
    <property type="match status" value="1"/>
</dbReference>
<dbReference type="PANTHER" id="PTHR38743:SF2">
    <property type="entry name" value="DUF2185 DOMAIN-CONTAINING PROTEIN"/>
    <property type="match status" value="1"/>
</dbReference>
<dbReference type="RefSeq" id="WP_171650312.1">
    <property type="nucleotide sequence ID" value="NZ_WHOD01000010.1"/>
</dbReference>
<protein>
    <submittedName>
        <fullName evidence="2">DUF2185 domain-containing protein</fullName>
    </submittedName>
</protein>